<dbReference type="NCBIfam" id="NF038133">
    <property type="entry name" value="choice_anch_L"/>
    <property type="match status" value="1"/>
</dbReference>
<dbReference type="InterPro" id="IPR011055">
    <property type="entry name" value="Dup_hybrid_motif"/>
</dbReference>
<dbReference type="RefSeq" id="WP_085881283.1">
    <property type="nucleotide sequence ID" value="NZ_FWFZ01000081.1"/>
</dbReference>
<feature type="domain" description="DUF4114" evidence="2">
    <location>
        <begin position="790"/>
        <end position="896"/>
    </location>
</feature>
<protein>
    <submittedName>
        <fullName evidence="3">Stage II sporulation protein Q</fullName>
    </submittedName>
</protein>
<keyword evidence="4" id="KW-1185">Reference proteome</keyword>
<dbReference type="InterPro" id="IPR049804">
    <property type="entry name" value="Choice_anch_L"/>
</dbReference>
<dbReference type="Gene3D" id="2.60.120.380">
    <property type="match status" value="1"/>
</dbReference>
<dbReference type="InterPro" id="IPR050570">
    <property type="entry name" value="Cell_wall_metabolism_enzyme"/>
</dbReference>
<dbReference type="Pfam" id="PF13448">
    <property type="entry name" value="DUF4114"/>
    <property type="match status" value="1"/>
</dbReference>
<dbReference type="Gene3D" id="2.70.70.10">
    <property type="entry name" value="Glucose Permease (Domain IIA)"/>
    <property type="match status" value="1"/>
</dbReference>
<dbReference type="OrthoDB" id="419320at2"/>
<name>A0A1Y5U0H3_9RHOB</name>
<dbReference type="Pfam" id="PF01551">
    <property type="entry name" value="Peptidase_M23"/>
    <property type="match status" value="1"/>
</dbReference>
<evidence type="ECO:0000313" key="4">
    <source>
        <dbReference type="Proteomes" id="UP000193900"/>
    </source>
</evidence>
<dbReference type="PANTHER" id="PTHR21666:SF270">
    <property type="entry name" value="MUREIN HYDROLASE ACTIVATOR ENVC"/>
    <property type="match status" value="1"/>
</dbReference>
<gene>
    <name evidence="3" type="primary">spoIIQ</name>
    <name evidence="3" type="ORF">ROA7023_04640</name>
</gene>
<sequence length="904" mass="94805">MTFQLPLEKNAILDLDGYPGHKGLDFPVGTGSNVIASDSGTVVRASVNAGFGDVVIISHGNGLYTLYAHLSDYEVSLGDSVVQGQIIGLSGNSGGFTTGPHLHFSILQIPDHISISPTGSIFIYNKDYPAFFGLTDGEIVAKAGELGLAAPGTEGTYAIGVEFGATATGTTLDTEKLQLIAPSFVDSIPDDSSTPIHLLDDGSSDLWEFTGAIEYGQAIKDGAIGTETDWIKFSAVAGETYFIRVSGEGSDGIIELEDTLFTIRDPDNTDLRVGGTGDLSHDDVIGKDAAISWTPENSGDYFIAIGSGGSDFFHGGYKLTIKRTDGAPSGVFPDDGVPETISFADAAADFGVSDGSDVAELYLKSIFGSAISNVTYTGSESAAFLVSDFDIPGAGINLSGGILLSSGGFPGASNTEAGFTIEHGTDGDSDLFDVVRAAFPAAGSTQDASVLTFDIFVDDPDVDGIRFDIVFGSDEYPEFSNSSFVDVAAVWVDDDRDGNFEVDENKALFNGDPNTPLSVLDQNVALNFVDNESGTYATEWDGFAALSVRPALQQGWNSIKIAVADTGDQSLGSAIYVTNFEFLTGGATGDDVFKVVNGLVGQNDLEASETKEEFNLATGLGSVSGTLLGLKGDVITGFDTLKTLLFDSINFLREQLSVFSGSAILEVDSDRDGTSDSTVTLEGDFSGGDFMAVADGSNTAVTFETFLPILQEAQAIDPGLVNGIINQDFLKGDGSTDFRVTLRDMGFAGYDNVVGVYEIDASGNIVDTRILFENANADKSAVATVTDVEAGHKLGFFIVQDAADWVATIADGDTFSFVNSSGVTANISDGADIFIAVNGDVVDEMVFHSFAEEMNSDGVQHALSGVDVGGEAISVGFEDLTGGGDRDYEDVVFRVELVDDFLFV</sequence>
<dbReference type="GO" id="GO:0004222">
    <property type="term" value="F:metalloendopeptidase activity"/>
    <property type="evidence" value="ECO:0007669"/>
    <property type="project" value="TreeGrafter"/>
</dbReference>
<evidence type="ECO:0000313" key="3">
    <source>
        <dbReference type="EMBL" id="SLN77994.1"/>
    </source>
</evidence>
<accession>A0A1Y5U0H3</accession>
<dbReference type="CDD" id="cd12797">
    <property type="entry name" value="M23_peptidase"/>
    <property type="match status" value="1"/>
</dbReference>
<dbReference type="EMBL" id="FWFZ01000081">
    <property type="protein sequence ID" value="SLN77994.1"/>
    <property type="molecule type" value="Genomic_DNA"/>
</dbReference>
<organism evidence="3 4">
    <name type="scientific">Roseisalinus antarcticus</name>
    <dbReference type="NCBI Taxonomy" id="254357"/>
    <lineage>
        <taxon>Bacteria</taxon>
        <taxon>Pseudomonadati</taxon>
        <taxon>Pseudomonadota</taxon>
        <taxon>Alphaproteobacteria</taxon>
        <taxon>Rhodobacterales</taxon>
        <taxon>Roseobacteraceae</taxon>
        <taxon>Roseisalinus</taxon>
    </lineage>
</organism>
<evidence type="ECO:0000259" key="2">
    <source>
        <dbReference type="Pfam" id="PF13448"/>
    </source>
</evidence>
<dbReference type="AlphaFoldDB" id="A0A1Y5U0H3"/>
<evidence type="ECO:0000259" key="1">
    <source>
        <dbReference type="Pfam" id="PF01551"/>
    </source>
</evidence>
<dbReference type="PANTHER" id="PTHR21666">
    <property type="entry name" value="PEPTIDASE-RELATED"/>
    <property type="match status" value="1"/>
</dbReference>
<feature type="domain" description="M23ase beta-sheet core" evidence="1">
    <location>
        <begin position="20"/>
        <end position="108"/>
    </location>
</feature>
<dbReference type="InterPro" id="IPR016047">
    <property type="entry name" value="M23ase_b-sheet_dom"/>
</dbReference>
<dbReference type="InterPro" id="IPR025193">
    <property type="entry name" value="DUF4114"/>
</dbReference>
<proteinExistence type="predicted"/>
<dbReference type="SUPFAM" id="SSF51261">
    <property type="entry name" value="Duplicated hybrid motif"/>
    <property type="match status" value="1"/>
</dbReference>
<dbReference type="Proteomes" id="UP000193900">
    <property type="component" value="Unassembled WGS sequence"/>
</dbReference>
<reference evidence="3 4" key="1">
    <citation type="submission" date="2017-03" db="EMBL/GenBank/DDBJ databases">
        <authorList>
            <person name="Afonso C.L."/>
            <person name="Miller P.J."/>
            <person name="Scott M.A."/>
            <person name="Spackman E."/>
            <person name="Goraichik I."/>
            <person name="Dimitrov K.M."/>
            <person name="Suarez D.L."/>
            <person name="Swayne D.E."/>
        </authorList>
    </citation>
    <scope>NUCLEOTIDE SEQUENCE [LARGE SCALE GENOMIC DNA]</scope>
    <source>
        <strain evidence="3 4">CECT 7023</strain>
    </source>
</reference>